<dbReference type="Proteomes" id="UP001153365">
    <property type="component" value="Unassembled WGS sequence"/>
</dbReference>
<organism evidence="1 2">
    <name type="scientific">Phakopsora pachyrhizi</name>
    <name type="common">Asian soybean rust disease fungus</name>
    <dbReference type="NCBI Taxonomy" id="170000"/>
    <lineage>
        <taxon>Eukaryota</taxon>
        <taxon>Fungi</taxon>
        <taxon>Dikarya</taxon>
        <taxon>Basidiomycota</taxon>
        <taxon>Pucciniomycotina</taxon>
        <taxon>Pucciniomycetes</taxon>
        <taxon>Pucciniales</taxon>
        <taxon>Phakopsoraceae</taxon>
        <taxon>Phakopsora</taxon>
    </lineage>
</organism>
<sequence>MILEKALDKTEFLSIYGICSLSLYHTDNSYKMEVNGQTFSVDYWPGNSKSGMFGIHKTDKKDSHSDICISNNTNK</sequence>
<dbReference type="AlphaFoldDB" id="A0AAV0AUK0"/>
<reference evidence="1" key="1">
    <citation type="submission" date="2022-06" db="EMBL/GenBank/DDBJ databases">
        <authorList>
            <consortium name="SYNGENTA / RWTH Aachen University"/>
        </authorList>
    </citation>
    <scope>NUCLEOTIDE SEQUENCE</scope>
</reference>
<keyword evidence="2" id="KW-1185">Reference proteome</keyword>
<protein>
    <submittedName>
        <fullName evidence="1">Uncharacterized protein</fullName>
    </submittedName>
</protein>
<name>A0AAV0AUK0_PHAPC</name>
<evidence type="ECO:0000313" key="2">
    <source>
        <dbReference type="Proteomes" id="UP001153365"/>
    </source>
</evidence>
<accession>A0AAV0AUK0</accession>
<evidence type="ECO:0000313" key="1">
    <source>
        <dbReference type="EMBL" id="CAH7673515.1"/>
    </source>
</evidence>
<comment type="caution">
    <text evidence="1">The sequence shown here is derived from an EMBL/GenBank/DDBJ whole genome shotgun (WGS) entry which is preliminary data.</text>
</comment>
<proteinExistence type="predicted"/>
<gene>
    <name evidence="1" type="ORF">PPACK8108_LOCUS8380</name>
</gene>
<dbReference type="EMBL" id="CALTRL010001726">
    <property type="protein sequence ID" value="CAH7673515.1"/>
    <property type="molecule type" value="Genomic_DNA"/>
</dbReference>